<protein>
    <submittedName>
        <fullName evidence="2">Uncharacterized protein</fullName>
    </submittedName>
</protein>
<feature type="region of interest" description="Disordered" evidence="1">
    <location>
        <begin position="1"/>
        <end position="25"/>
    </location>
</feature>
<dbReference type="EMBL" id="SNSC02000001">
    <property type="protein sequence ID" value="TID27545.1"/>
    <property type="molecule type" value="Genomic_DNA"/>
</dbReference>
<gene>
    <name evidence="2" type="ORF">E6O75_ATG00312</name>
</gene>
<organism evidence="2 3">
    <name type="scientific">Venturia nashicola</name>
    <dbReference type="NCBI Taxonomy" id="86259"/>
    <lineage>
        <taxon>Eukaryota</taxon>
        <taxon>Fungi</taxon>
        <taxon>Dikarya</taxon>
        <taxon>Ascomycota</taxon>
        <taxon>Pezizomycotina</taxon>
        <taxon>Dothideomycetes</taxon>
        <taxon>Pleosporomycetidae</taxon>
        <taxon>Venturiales</taxon>
        <taxon>Venturiaceae</taxon>
        <taxon>Venturia</taxon>
    </lineage>
</organism>
<reference evidence="2 3" key="1">
    <citation type="submission" date="2019-04" db="EMBL/GenBank/DDBJ databases">
        <title>High contiguity whole genome sequence and gene annotation resource for two Venturia nashicola isolates.</title>
        <authorList>
            <person name="Prokchorchik M."/>
            <person name="Won K."/>
            <person name="Lee Y."/>
            <person name="Choi E.D."/>
            <person name="Segonzac C."/>
            <person name="Sohn K.H."/>
        </authorList>
    </citation>
    <scope>NUCLEOTIDE SEQUENCE [LARGE SCALE GENOMIC DNA]</scope>
    <source>
        <strain evidence="2 3">PRI2</strain>
    </source>
</reference>
<evidence type="ECO:0000313" key="2">
    <source>
        <dbReference type="EMBL" id="TID27545.1"/>
    </source>
</evidence>
<keyword evidence="3" id="KW-1185">Reference proteome</keyword>
<dbReference type="AlphaFoldDB" id="A0A4Z1PDF9"/>
<evidence type="ECO:0000313" key="3">
    <source>
        <dbReference type="Proteomes" id="UP000298493"/>
    </source>
</evidence>
<name>A0A4Z1PDF9_9PEZI</name>
<comment type="caution">
    <text evidence="2">The sequence shown here is derived from an EMBL/GenBank/DDBJ whole genome shotgun (WGS) entry which is preliminary data.</text>
</comment>
<dbReference type="Proteomes" id="UP000298493">
    <property type="component" value="Unassembled WGS sequence"/>
</dbReference>
<evidence type="ECO:0000256" key="1">
    <source>
        <dbReference type="SAM" id="MobiDB-lite"/>
    </source>
</evidence>
<sequence length="127" mass="13714">MPRSPPSEQSHRKIYGKSHEPKQAKKCRLDRADFYKDRAPVNLKASYSAKSFGALTTVNITSSPAPTVALQAPPGHSTYFTPSAVLIDKVATNAFAAVILTPTEPPSILRGMILAPKYFGIRAAFGL</sequence>
<proteinExistence type="predicted"/>
<accession>A0A4Z1PDF9</accession>